<name>S5TGB1_9CORY</name>
<dbReference type="InterPro" id="IPR050680">
    <property type="entry name" value="YpeA/RimI_acetyltransf"/>
</dbReference>
<dbReference type="InterPro" id="IPR016181">
    <property type="entry name" value="Acyl_CoA_acyltransferase"/>
</dbReference>
<keyword evidence="2" id="KW-0012">Acyltransferase</keyword>
<dbReference type="InterPro" id="IPR000182">
    <property type="entry name" value="GNAT_dom"/>
</dbReference>
<organism evidence="4 5">
    <name type="scientific">Corynebacterium maris DSM 45190</name>
    <dbReference type="NCBI Taxonomy" id="1224163"/>
    <lineage>
        <taxon>Bacteria</taxon>
        <taxon>Bacillati</taxon>
        <taxon>Actinomycetota</taxon>
        <taxon>Actinomycetes</taxon>
        <taxon>Mycobacteriales</taxon>
        <taxon>Corynebacteriaceae</taxon>
        <taxon>Corynebacterium</taxon>
    </lineage>
</organism>
<dbReference type="CDD" id="cd04301">
    <property type="entry name" value="NAT_SF"/>
    <property type="match status" value="1"/>
</dbReference>
<evidence type="ECO:0000256" key="1">
    <source>
        <dbReference type="ARBA" id="ARBA00022679"/>
    </source>
</evidence>
<dbReference type="STRING" id="1224163.B841_01150"/>
<dbReference type="SUPFAM" id="SSF55729">
    <property type="entry name" value="Acyl-CoA N-acyltransferases (Nat)"/>
    <property type="match status" value="1"/>
</dbReference>
<dbReference type="PATRIC" id="fig|1224163.3.peg.232"/>
<feature type="domain" description="N-acetyltransferase" evidence="3">
    <location>
        <begin position="3"/>
        <end position="175"/>
    </location>
</feature>
<dbReference type="PANTHER" id="PTHR43420:SF47">
    <property type="entry name" value="N-ACETYLTRANSFERASE DOMAIN-CONTAINING PROTEIN"/>
    <property type="match status" value="1"/>
</dbReference>
<dbReference type="KEGG" id="cmd:B841_01150"/>
<dbReference type="Pfam" id="PF00583">
    <property type="entry name" value="Acetyltransf_1"/>
    <property type="match status" value="1"/>
</dbReference>
<reference evidence="4 5" key="1">
    <citation type="submission" date="2012-11" db="EMBL/GenBank/DDBJ databases">
        <title>The complete genome sequence of Corynebacterium maris Coryn-1 (=DSM 45190).</title>
        <authorList>
            <person name="Schaffert L."/>
            <person name="Albersmeier A."/>
            <person name="Kalinowski J."/>
            <person name="Ruckert C."/>
        </authorList>
    </citation>
    <scope>NUCLEOTIDE SEQUENCE [LARGE SCALE GENOMIC DNA]</scope>
    <source>
        <strain evidence="5">Coryn-1</strain>
    </source>
</reference>
<dbReference type="EMBL" id="CP003924">
    <property type="protein sequence ID" value="AGS33713.1"/>
    <property type="molecule type" value="Genomic_DNA"/>
</dbReference>
<dbReference type="PROSITE" id="PS51186">
    <property type="entry name" value="GNAT"/>
    <property type="match status" value="1"/>
</dbReference>
<dbReference type="AlphaFoldDB" id="S5TGB1"/>
<keyword evidence="1" id="KW-0808">Transferase</keyword>
<evidence type="ECO:0000313" key="4">
    <source>
        <dbReference type="EMBL" id="AGS33713.1"/>
    </source>
</evidence>
<dbReference type="RefSeq" id="WP_020933648.1">
    <property type="nucleotide sequence ID" value="NC_021915.1"/>
</dbReference>
<accession>S5TGB1</accession>
<sequence>MSWGFRRAKVGDVAAAQEAYRRIIEHLGKTGDPSRWHEVGHPKPAQVAAWAEAGELYLALDGGQIAGVVVLNHEAIDAYATAAWAVGASASEALVVHALGVVPDYLGQGVARFLLDSTLDVARKAGCLAVRLDVYVENTPALRLYRRYGFTDLGCHTVDYGDIDLDQFHLFEYVL</sequence>
<dbReference type="Gene3D" id="3.40.630.30">
    <property type="match status" value="1"/>
</dbReference>
<evidence type="ECO:0000313" key="5">
    <source>
        <dbReference type="Proteomes" id="UP000015388"/>
    </source>
</evidence>
<dbReference type="Proteomes" id="UP000015388">
    <property type="component" value="Chromosome"/>
</dbReference>
<dbReference type="PANTHER" id="PTHR43420">
    <property type="entry name" value="ACETYLTRANSFERASE"/>
    <property type="match status" value="1"/>
</dbReference>
<dbReference type="HOGENOM" id="CLU_013985_13_2_11"/>
<protein>
    <recommendedName>
        <fullName evidence="3">N-acetyltransferase domain-containing protein</fullName>
    </recommendedName>
</protein>
<proteinExistence type="predicted"/>
<keyword evidence="5" id="KW-1185">Reference proteome</keyword>
<gene>
    <name evidence="4" type="ORF">B841_01150</name>
</gene>
<evidence type="ECO:0000259" key="3">
    <source>
        <dbReference type="PROSITE" id="PS51186"/>
    </source>
</evidence>
<dbReference type="GO" id="GO:0016747">
    <property type="term" value="F:acyltransferase activity, transferring groups other than amino-acyl groups"/>
    <property type="evidence" value="ECO:0007669"/>
    <property type="project" value="InterPro"/>
</dbReference>
<dbReference type="OrthoDB" id="7057833at2"/>
<dbReference type="eggNOG" id="COG0456">
    <property type="taxonomic scope" value="Bacteria"/>
</dbReference>
<evidence type="ECO:0000256" key="2">
    <source>
        <dbReference type="ARBA" id="ARBA00023315"/>
    </source>
</evidence>